<dbReference type="Gene3D" id="2.70.9.10">
    <property type="entry name" value="Adenovirus Type 2 Hexon, domain 4"/>
    <property type="match status" value="1"/>
</dbReference>
<reference evidence="3" key="1">
    <citation type="journal article" date="2020" name="Nature">
        <title>Giant virus diversity and host interactions through global metagenomics.</title>
        <authorList>
            <person name="Schulz F."/>
            <person name="Roux S."/>
            <person name="Paez-Espino D."/>
            <person name="Jungbluth S."/>
            <person name="Walsh D.A."/>
            <person name="Denef V.J."/>
            <person name="McMahon K.D."/>
            <person name="Konstantinidis K.T."/>
            <person name="Eloe-Fadrosh E.A."/>
            <person name="Kyrpides N.C."/>
            <person name="Woyke T."/>
        </authorList>
    </citation>
    <scope>NUCLEOTIDE SEQUENCE</scope>
    <source>
        <strain evidence="3">GVMAG-M-3300025676-16</strain>
    </source>
</reference>
<sequence length="462" mass="51027">MASICTSNVTSGFIDLATFDEIEKYLYGGADATAYFVRETRRSTWFTQVPVVLSRASGSPAFGQEWSVSISRAGDYMLQTWLRVTTPAVTLQSENNAGNTAARCRWTRNLMHNLIRECCITFNDLVAARFDNYHLDFWAAFTVPAGKRNGYNNMIGNVDDLTAPHIPGPTNSIPSMTLNLPLPFFYSRDSGVALPTAALPYNEMRIQFAFRDWDQLLILENSGVTTGEQRVNPLASDFGGAPVIGNTQVWANYAIVSNDERKRMACAPRDLLIEQVQTAPRQSFTPATTAQQNFDVRFSHAIKVLFFSVRNTTWKSEWSNYITLSPHNNGTMVNYTPVGSADPILQTSLIYENTNRLAQMGSDYFSLVNPYFHAPIIPLETGYHSYSYSLDFICLDPMGSTNYGKLTNVSIVPEASTAAITAAGAYNAESNPNGGQTYEFIVTAVNNNIIRISGGALGFPVL</sequence>
<dbReference type="InterPro" id="IPR007542">
    <property type="entry name" value="MCP_C"/>
</dbReference>
<accession>A0A6C0J1Y1</accession>
<dbReference type="Pfam" id="PF04451">
    <property type="entry name" value="Capsid_NCLDV"/>
    <property type="match status" value="1"/>
</dbReference>
<evidence type="ECO:0000313" key="3">
    <source>
        <dbReference type="EMBL" id="QHT98780.1"/>
    </source>
</evidence>
<feature type="domain" description="Major capsid protein N-terminal" evidence="2">
    <location>
        <begin position="35"/>
        <end position="253"/>
    </location>
</feature>
<dbReference type="AlphaFoldDB" id="A0A6C0J1Y1"/>
<dbReference type="Pfam" id="PF16903">
    <property type="entry name" value="Capsid_N"/>
    <property type="match status" value="1"/>
</dbReference>
<feature type="domain" description="Major capsid protein C-terminal" evidence="1">
    <location>
        <begin position="260"/>
        <end position="458"/>
    </location>
</feature>
<dbReference type="Gene3D" id="2.70.9.20">
    <property type="entry name" value="Major capsid protein Vp54"/>
    <property type="match status" value="1"/>
</dbReference>
<dbReference type="InterPro" id="IPR038519">
    <property type="entry name" value="MCP_C_sf"/>
</dbReference>
<name>A0A6C0J1Y1_9ZZZZ</name>
<evidence type="ECO:0000259" key="1">
    <source>
        <dbReference type="Pfam" id="PF04451"/>
    </source>
</evidence>
<dbReference type="InterPro" id="IPR016112">
    <property type="entry name" value="VP_dsDNA_II"/>
</dbReference>
<evidence type="ECO:0000259" key="2">
    <source>
        <dbReference type="Pfam" id="PF16903"/>
    </source>
</evidence>
<dbReference type="SUPFAM" id="SSF49749">
    <property type="entry name" value="Group II dsDNA viruses VP"/>
    <property type="match status" value="2"/>
</dbReference>
<organism evidence="3">
    <name type="scientific">viral metagenome</name>
    <dbReference type="NCBI Taxonomy" id="1070528"/>
    <lineage>
        <taxon>unclassified sequences</taxon>
        <taxon>metagenomes</taxon>
        <taxon>organismal metagenomes</taxon>
    </lineage>
</organism>
<evidence type="ECO:0008006" key="4">
    <source>
        <dbReference type="Google" id="ProtNLM"/>
    </source>
</evidence>
<dbReference type="InterPro" id="IPR031654">
    <property type="entry name" value="Capsid_N"/>
</dbReference>
<dbReference type="EMBL" id="MN740296">
    <property type="protein sequence ID" value="QHT98780.1"/>
    <property type="molecule type" value="Genomic_DNA"/>
</dbReference>
<proteinExistence type="predicted"/>
<protein>
    <recommendedName>
        <fullName evidence="4">Major capsid protein N-terminal domain-containing protein</fullName>
    </recommendedName>
</protein>
<dbReference type="GO" id="GO:0005198">
    <property type="term" value="F:structural molecule activity"/>
    <property type="evidence" value="ECO:0007669"/>
    <property type="project" value="InterPro"/>
</dbReference>